<organism evidence="3 4">
    <name type="scientific">Heterodera schachtii</name>
    <name type="common">Sugarbeet cyst nematode worm</name>
    <name type="synonym">Tylenchus schachtii</name>
    <dbReference type="NCBI Taxonomy" id="97005"/>
    <lineage>
        <taxon>Eukaryota</taxon>
        <taxon>Metazoa</taxon>
        <taxon>Ecdysozoa</taxon>
        <taxon>Nematoda</taxon>
        <taxon>Chromadorea</taxon>
        <taxon>Rhabditida</taxon>
        <taxon>Tylenchina</taxon>
        <taxon>Tylenchomorpha</taxon>
        <taxon>Tylenchoidea</taxon>
        <taxon>Heteroderidae</taxon>
        <taxon>Heteroderinae</taxon>
        <taxon>Heterodera</taxon>
    </lineage>
</organism>
<sequence length="124" mass="13527">MKNRFSFFMLYLAIFWLCYECTSGSRIGKVPKMHGESSSKPGCCCILCLPCTCAEIVACWALDIALKSVSFATAATIDVGYCFGFCCGVVPYYAGSACVNGAKKVQNKKKQGKIEKHLEEITPP</sequence>
<dbReference type="EMBL" id="JBICCN010000298">
    <property type="protein sequence ID" value="KAL3079971.1"/>
    <property type="molecule type" value="Genomic_DNA"/>
</dbReference>
<evidence type="ECO:0000313" key="2">
    <source>
        <dbReference type="EMBL" id="KAL3079958.1"/>
    </source>
</evidence>
<dbReference type="EMBL" id="JBICCN010000298">
    <property type="protein sequence ID" value="KAL3079958.1"/>
    <property type="molecule type" value="Genomic_DNA"/>
</dbReference>
<keyword evidence="1" id="KW-0732">Signal</keyword>
<accession>A0ABD2IL29</accession>
<proteinExistence type="predicted"/>
<comment type="caution">
    <text evidence="3">The sequence shown here is derived from an EMBL/GenBank/DDBJ whole genome shotgun (WGS) entry which is preliminary data.</text>
</comment>
<name>A0ABD2IL29_HETSC</name>
<protein>
    <submittedName>
        <fullName evidence="3">Uncharacterized protein</fullName>
    </submittedName>
</protein>
<gene>
    <name evidence="2" type="ORF">niasHS_011452</name>
    <name evidence="3" type="ORF">niasHS_011465</name>
</gene>
<evidence type="ECO:0000313" key="3">
    <source>
        <dbReference type="EMBL" id="KAL3079971.1"/>
    </source>
</evidence>
<feature type="chain" id="PRO_5044724118" evidence="1">
    <location>
        <begin position="25"/>
        <end position="124"/>
    </location>
</feature>
<keyword evidence="4" id="KW-1185">Reference proteome</keyword>
<evidence type="ECO:0000313" key="4">
    <source>
        <dbReference type="Proteomes" id="UP001620645"/>
    </source>
</evidence>
<reference evidence="3 4" key="1">
    <citation type="submission" date="2024-10" db="EMBL/GenBank/DDBJ databases">
        <authorList>
            <person name="Kim D."/>
        </authorList>
    </citation>
    <scope>NUCLEOTIDE SEQUENCE [LARGE SCALE GENOMIC DNA]</scope>
    <source>
        <strain evidence="3">Taebaek</strain>
    </source>
</reference>
<dbReference type="Proteomes" id="UP001620645">
    <property type="component" value="Unassembled WGS sequence"/>
</dbReference>
<feature type="signal peptide" evidence="1">
    <location>
        <begin position="1"/>
        <end position="24"/>
    </location>
</feature>
<evidence type="ECO:0000256" key="1">
    <source>
        <dbReference type="SAM" id="SignalP"/>
    </source>
</evidence>
<dbReference type="AlphaFoldDB" id="A0ABD2IL29"/>